<evidence type="ECO:0000313" key="3">
    <source>
        <dbReference type="Proteomes" id="UP000015104"/>
    </source>
</evidence>
<feature type="region of interest" description="Disordered" evidence="1">
    <location>
        <begin position="1"/>
        <end position="20"/>
    </location>
</feature>
<sequence length="255" mass="27398">MGLAFAQSVDPSAATSENPVTEGYNFSALEPIVKGLIDGFRMMMLQVRFVRILAENFGVEMARIARNTTIMPTASGTGFPFTFPSQYGWLSREESSSSEPSQPVSENTVASQFQEIFDRWGVNTALAFRGLLSEVAHVYQDAVATLVKQGEVSRNTVVQGYNTIRSAMTSISQMIQENFPSAESVATSITNISQALNQNVTNILSGMIPDGLPTGLPTGIPNIPGLPSLPSLPTLPNLQDLIPTSPQTGPSKKNN</sequence>
<name>T1JRM6_TETUR</name>
<dbReference type="AlphaFoldDB" id="T1JRM6"/>
<dbReference type="Proteomes" id="UP000015104">
    <property type="component" value="Unassembled WGS sequence"/>
</dbReference>
<dbReference type="HOGENOM" id="CLU_1091182_0_0_1"/>
<feature type="region of interest" description="Disordered" evidence="1">
    <location>
        <begin position="234"/>
        <end position="255"/>
    </location>
</feature>
<feature type="compositionally biased region" description="Polar residues" evidence="1">
    <location>
        <begin position="242"/>
        <end position="255"/>
    </location>
</feature>
<dbReference type="EMBL" id="CAEY01000449">
    <property type="status" value="NOT_ANNOTATED_CDS"/>
    <property type="molecule type" value="Genomic_DNA"/>
</dbReference>
<keyword evidence="3" id="KW-1185">Reference proteome</keyword>
<accession>T1JRM6</accession>
<proteinExistence type="predicted"/>
<organism evidence="2 3">
    <name type="scientific">Tetranychus urticae</name>
    <name type="common">Two-spotted spider mite</name>
    <dbReference type="NCBI Taxonomy" id="32264"/>
    <lineage>
        <taxon>Eukaryota</taxon>
        <taxon>Metazoa</taxon>
        <taxon>Ecdysozoa</taxon>
        <taxon>Arthropoda</taxon>
        <taxon>Chelicerata</taxon>
        <taxon>Arachnida</taxon>
        <taxon>Acari</taxon>
        <taxon>Acariformes</taxon>
        <taxon>Trombidiformes</taxon>
        <taxon>Prostigmata</taxon>
        <taxon>Eleutherengona</taxon>
        <taxon>Raphignathae</taxon>
        <taxon>Tetranychoidea</taxon>
        <taxon>Tetranychidae</taxon>
        <taxon>Tetranychus</taxon>
    </lineage>
</organism>
<protein>
    <submittedName>
        <fullName evidence="2">Uncharacterized protein</fullName>
    </submittedName>
</protein>
<evidence type="ECO:0000256" key="1">
    <source>
        <dbReference type="SAM" id="MobiDB-lite"/>
    </source>
</evidence>
<evidence type="ECO:0000313" key="2">
    <source>
        <dbReference type="EnsemblMetazoa" id="tetur01g07420.1"/>
    </source>
</evidence>
<reference evidence="3" key="1">
    <citation type="submission" date="2011-08" db="EMBL/GenBank/DDBJ databases">
        <authorList>
            <person name="Rombauts S."/>
        </authorList>
    </citation>
    <scope>NUCLEOTIDE SEQUENCE</scope>
    <source>
        <strain evidence="3">London</strain>
    </source>
</reference>
<reference evidence="2" key="2">
    <citation type="submission" date="2015-06" db="UniProtKB">
        <authorList>
            <consortium name="EnsemblMetazoa"/>
        </authorList>
    </citation>
    <scope>IDENTIFICATION</scope>
</reference>
<dbReference type="EnsemblMetazoa" id="tetur01g07420.1">
    <property type="protein sequence ID" value="tetur01g07420.1"/>
    <property type="gene ID" value="tetur01g07420"/>
</dbReference>
<feature type="compositionally biased region" description="Polar residues" evidence="1">
    <location>
        <begin position="9"/>
        <end position="19"/>
    </location>
</feature>